<dbReference type="RefSeq" id="WP_183308930.1">
    <property type="nucleotide sequence ID" value="NZ_JACIEP010000023.1"/>
</dbReference>
<organism evidence="3 4">
    <name type="scientific">Dysgonomonas hofstadii</name>
    <dbReference type="NCBI Taxonomy" id="637886"/>
    <lineage>
        <taxon>Bacteria</taxon>
        <taxon>Pseudomonadati</taxon>
        <taxon>Bacteroidota</taxon>
        <taxon>Bacteroidia</taxon>
        <taxon>Bacteroidales</taxon>
        <taxon>Dysgonomonadaceae</taxon>
        <taxon>Dysgonomonas</taxon>
    </lineage>
</organism>
<dbReference type="EMBL" id="JACIEP010000023">
    <property type="protein sequence ID" value="MBB4038116.1"/>
    <property type="molecule type" value="Genomic_DNA"/>
</dbReference>
<evidence type="ECO:0000259" key="2">
    <source>
        <dbReference type="Pfam" id="PF18733"/>
    </source>
</evidence>
<keyword evidence="1" id="KW-0802">TPR repeat</keyword>
<dbReference type="Pfam" id="PF18733">
    <property type="entry name" value="HEPN_LA2681"/>
    <property type="match status" value="1"/>
</dbReference>
<gene>
    <name evidence="3" type="ORF">GGR21_004045</name>
</gene>
<dbReference type="Gene3D" id="1.25.40.10">
    <property type="entry name" value="Tetratricopeptide repeat domain"/>
    <property type="match status" value="1"/>
</dbReference>
<proteinExistence type="predicted"/>
<evidence type="ECO:0000313" key="4">
    <source>
        <dbReference type="Proteomes" id="UP000555103"/>
    </source>
</evidence>
<name>A0A840CRR7_9BACT</name>
<feature type="repeat" description="TPR" evidence="1">
    <location>
        <begin position="112"/>
        <end position="145"/>
    </location>
</feature>
<dbReference type="PROSITE" id="PS50005">
    <property type="entry name" value="TPR"/>
    <property type="match status" value="1"/>
</dbReference>
<keyword evidence="4" id="KW-1185">Reference proteome</keyword>
<reference evidence="3 4" key="1">
    <citation type="submission" date="2020-08" db="EMBL/GenBank/DDBJ databases">
        <title>Genomic Encyclopedia of Type Strains, Phase IV (KMG-IV): sequencing the most valuable type-strain genomes for metagenomic binning, comparative biology and taxonomic classification.</title>
        <authorList>
            <person name="Goeker M."/>
        </authorList>
    </citation>
    <scope>NUCLEOTIDE SEQUENCE [LARGE SCALE GENOMIC DNA]</scope>
    <source>
        <strain evidence="3 4">DSM 104969</strain>
    </source>
</reference>
<sequence>MNDYVIVNYDDLTSMEVIEFLGNEINEAGDKHDIEKLKGIIHYAENLDIKDFSSEEKSIFYYFLSNAWANQMNQEIAPEDIPFVCNKQEKQIFYLRLSIKYFGHGNSSFQKAQVYVNLGNSYDHIGRFVDAHIMWNKALEVYPDFGMAICNIGHGILRYARYIDDKTQIIYFQKAYNLLKSCLRYNDISITIKSQIKDLVNNLEEFIGEQNLSLSFNWDNYNIGTTKKEIEYREWSLDNRLFLNSLNDITINKIAAEDDLFLPSITYKKENYPNYVYQNIFNQIKQEYVSARCFLYEAVFCQEKHFSDKNNYLMDTFDYSIYSYSMEKAKAAYRICYSIFDKIAYLLREYFRIDVKPHEINFSKIWYKDRKNKQLREEFNDGQNWAIKGLYWVSKDLYFKDQNFIVDPDSENIADIRNFIEHKSFKIIDYDFGGEMKKIDNDLTLEISREEFEEKALKLLSLVRASIIYLCKGVLIEEEKNKLSGFIASQEYPEIDEEYKI</sequence>
<dbReference type="InterPro" id="IPR019734">
    <property type="entry name" value="TPR_rpt"/>
</dbReference>
<dbReference type="Proteomes" id="UP000555103">
    <property type="component" value="Unassembled WGS sequence"/>
</dbReference>
<evidence type="ECO:0000313" key="3">
    <source>
        <dbReference type="EMBL" id="MBB4038116.1"/>
    </source>
</evidence>
<dbReference type="InterPro" id="IPR011990">
    <property type="entry name" value="TPR-like_helical_dom_sf"/>
</dbReference>
<dbReference type="InterPro" id="IPR040826">
    <property type="entry name" value="HEPN_LA2681"/>
</dbReference>
<dbReference type="SUPFAM" id="SSF48452">
    <property type="entry name" value="TPR-like"/>
    <property type="match status" value="1"/>
</dbReference>
<dbReference type="AlphaFoldDB" id="A0A840CRR7"/>
<dbReference type="SMART" id="SM00028">
    <property type="entry name" value="TPR"/>
    <property type="match status" value="1"/>
</dbReference>
<evidence type="ECO:0000256" key="1">
    <source>
        <dbReference type="PROSITE-ProRule" id="PRU00339"/>
    </source>
</evidence>
<comment type="caution">
    <text evidence="3">The sequence shown here is derived from an EMBL/GenBank/DDBJ whole genome shotgun (WGS) entry which is preliminary data.</text>
</comment>
<protein>
    <recommendedName>
        <fullName evidence="2">LA2681-like HEPN domain-containing protein</fullName>
    </recommendedName>
</protein>
<feature type="domain" description="LA2681-like HEPN" evidence="2">
    <location>
        <begin position="276"/>
        <end position="473"/>
    </location>
</feature>
<accession>A0A840CRR7</accession>